<dbReference type="Proteomes" id="UP000015106">
    <property type="component" value="Chromosome 5"/>
</dbReference>
<keyword evidence="2" id="KW-0812">Transmembrane</keyword>
<reference evidence="3" key="2">
    <citation type="submission" date="2018-03" db="EMBL/GenBank/DDBJ databases">
        <title>The Triticum urartu genome reveals the dynamic nature of wheat genome evolution.</title>
        <authorList>
            <person name="Ling H."/>
            <person name="Ma B."/>
            <person name="Shi X."/>
            <person name="Liu H."/>
            <person name="Dong L."/>
            <person name="Sun H."/>
            <person name="Cao Y."/>
            <person name="Gao Q."/>
            <person name="Zheng S."/>
            <person name="Li Y."/>
            <person name="Yu Y."/>
            <person name="Du H."/>
            <person name="Qi M."/>
            <person name="Li Y."/>
            <person name="Yu H."/>
            <person name="Cui Y."/>
            <person name="Wang N."/>
            <person name="Chen C."/>
            <person name="Wu H."/>
            <person name="Zhao Y."/>
            <person name="Zhang J."/>
            <person name="Li Y."/>
            <person name="Zhou W."/>
            <person name="Zhang B."/>
            <person name="Hu W."/>
            <person name="Eijk M."/>
            <person name="Tang J."/>
            <person name="Witsenboer H."/>
            <person name="Zhao S."/>
            <person name="Li Z."/>
            <person name="Zhang A."/>
            <person name="Wang D."/>
            <person name="Liang C."/>
        </authorList>
    </citation>
    <scope>NUCLEOTIDE SEQUENCE [LARGE SCALE GENOMIC DNA]</scope>
    <source>
        <strain evidence="3">cv. G1812</strain>
    </source>
</reference>
<dbReference type="PANTHER" id="PTHR35135">
    <property type="entry name" value="OS05G0517800 PROTEIN"/>
    <property type="match status" value="1"/>
</dbReference>
<gene>
    <name evidence="3" type="primary">LOC125509201</name>
</gene>
<dbReference type="AlphaFoldDB" id="A0A8R7QCC2"/>
<keyword evidence="2" id="KW-1133">Transmembrane helix</keyword>
<accession>A0A8R7QCC2</accession>
<keyword evidence="2" id="KW-0472">Membrane</keyword>
<evidence type="ECO:0000313" key="3">
    <source>
        <dbReference type="EnsemblPlants" id="TuG1812G0500002281.01.T03"/>
    </source>
</evidence>
<name>A0A8R7QCC2_TRIUA</name>
<keyword evidence="4" id="KW-1185">Reference proteome</keyword>
<protein>
    <submittedName>
        <fullName evidence="3">Uncharacterized protein</fullName>
    </submittedName>
</protein>
<evidence type="ECO:0000256" key="1">
    <source>
        <dbReference type="SAM" id="MobiDB-lite"/>
    </source>
</evidence>
<reference evidence="4" key="1">
    <citation type="journal article" date="2013" name="Nature">
        <title>Draft genome of the wheat A-genome progenitor Triticum urartu.</title>
        <authorList>
            <person name="Ling H.Q."/>
            <person name="Zhao S."/>
            <person name="Liu D."/>
            <person name="Wang J."/>
            <person name="Sun H."/>
            <person name="Zhang C."/>
            <person name="Fan H."/>
            <person name="Li D."/>
            <person name="Dong L."/>
            <person name="Tao Y."/>
            <person name="Gao C."/>
            <person name="Wu H."/>
            <person name="Li Y."/>
            <person name="Cui Y."/>
            <person name="Guo X."/>
            <person name="Zheng S."/>
            <person name="Wang B."/>
            <person name="Yu K."/>
            <person name="Liang Q."/>
            <person name="Yang W."/>
            <person name="Lou X."/>
            <person name="Chen J."/>
            <person name="Feng M."/>
            <person name="Jian J."/>
            <person name="Zhang X."/>
            <person name="Luo G."/>
            <person name="Jiang Y."/>
            <person name="Liu J."/>
            <person name="Wang Z."/>
            <person name="Sha Y."/>
            <person name="Zhang B."/>
            <person name="Wu H."/>
            <person name="Tang D."/>
            <person name="Shen Q."/>
            <person name="Xue P."/>
            <person name="Zou S."/>
            <person name="Wang X."/>
            <person name="Liu X."/>
            <person name="Wang F."/>
            <person name="Yang Y."/>
            <person name="An X."/>
            <person name="Dong Z."/>
            <person name="Zhang K."/>
            <person name="Zhang X."/>
            <person name="Luo M.C."/>
            <person name="Dvorak J."/>
            <person name="Tong Y."/>
            <person name="Wang J."/>
            <person name="Yang H."/>
            <person name="Li Z."/>
            <person name="Wang D."/>
            <person name="Zhang A."/>
            <person name="Wang J."/>
        </authorList>
    </citation>
    <scope>NUCLEOTIDE SEQUENCE</scope>
    <source>
        <strain evidence="4">cv. G1812</strain>
    </source>
</reference>
<feature type="compositionally biased region" description="Polar residues" evidence="1">
    <location>
        <begin position="1"/>
        <end position="10"/>
    </location>
</feature>
<organism evidence="3 4">
    <name type="scientific">Triticum urartu</name>
    <name type="common">Red wild einkorn</name>
    <name type="synonym">Crithodium urartu</name>
    <dbReference type="NCBI Taxonomy" id="4572"/>
    <lineage>
        <taxon>Eukaryota</taxon>
        <taxon>Viridiplantae</taxon>
        <taxon>Streptophyta</taxon>
        <taxon>Embryophyta</taxon>
        <taxon>Tracheophyta</taxon>
        <taxon>Spermatophyta</taxon>
        <taxon>Magnoliopsida</taxon>
        <taxon>Liliopsida</taxon>
        <taxon>Poales</taxon>
        <taxon>Poaceae</taxon>
        <taxon>BOP clade</taxon>
        <taxon>Pooideae</taxon>
        <taxon>Triticodae</taxon>
        <taxon>Triticeae</taxon>
        <taxon>Triticinae</taxon>
        <taxon>Triticum</taxon>
    </lineage>
</organism>
<evidence type="ECO:0000313" key="4">
    <source>
        <dbReference type="Proteomes" id="UP000015106"/>
    </source>
</evidence>
<proteinExistence type="predicted"/>
<reference evidence="3" key="3">
    <citation type="submission" date="2022-06" db="UniProtKB">
        <authorList>
            <consortium name="EnsemblPlants"/>
        </authorList>
    </citation>
    <scope>IDENTIFICATION</scope>
</reference>
<feature type="region of interest" description="Disordered" evidence="1">
    <location>
        <begin position="1"/>
        <end position="21"/>
    </location>
</feature>
<dbReference type="PANTHER" id="PTHR35135:SF3">
    <property type="entry name" value="OS05G0517800 PROTEIN"/>
    <property type="match status" value="1"/>
</dbReference>
<dbReference type="EnsemblPlants" id="TuG1812G0500002281.01.T03">
    <property type="protein sequence ID" value="TuG1812G0500002281.01.T03"/>
    <property type="gene ID" value="TuG1812G0500002281.01"/>
</dbReference>
<feature type="transmembrane region" description="Helical" evidence="2">
    <location>
        <begin position="35"/>
        <end position="55"/>
    </location>
</feature>
<sequence length="92" mass="10290">REAHISTPQHDVSGPFLAPNSGDDPHHELGFYREAMALTNLILTVVGVGAAVMLLRKDVKQSSAVFRRNIRHIKTWLEEESAATTMMSSYPW</sequence>
<evidence type="ECO:0000256" key="2">
    <source>
        <dbReference type="SAM" id="Phobius"/>
    </source>
</evidence>
<dbReference type="Gramene" id="TuG1812G0500002281.01.T03">
    <property type="protein sequence ID" value="TuG1812G0500002281.01.T03"/>
    <property type="gene ID" value="TuG1812G0500002281.01"/>
</dbReference>